<sequence length="498" mass="54661">MKTQLETYVRAGYPALFVITAEEQRAEAEIKSAAESLDRRLHVWSATQGLLDTSNGHVRDVADPMEALDAIEALEERRIIILRDFALYLQDGDPMLIRKLRDGLQRAKAQGKTLILLGCEHPLPKEVHHDILKLPFVLPDKTQLAQVLQGILSSAEQPTLSPELEEAAIAAATGLTTIEAENAFALSLVESNTITPAIIAREKANALKQGGLLEVVDHQPSLDAIGGLDALKKWLLQRRHAFSQRATDFGLPPPKGLLIVGVPGTGKSLTAKASASAFGLPLLRLDAGRIFAGLVGQSEANLRQVIQTAEAIAPCVLWMDELEKAFAGSRGSSTDGGTSARVFGSFLAWMQEKQKPVFVVATANDVSQLPPELLRKGRFDELFFVDLPNQRERTDIWDIVIAKYGRKPTDFDSVRLARGTSTFTGAEIDQCFVDAMHRAFAENREVAEFDLGMAMVETVPLANLMDEDIARLRRWSEGRARHATHAERSPNATRQLDL</sequence>
<dbReference type="SUPFAM" id="SSF52540">
    <property type="entry name" value="P-loop containing nucleoside triphosphate hydrolases"/>
    <property type="match status" value="1"/>
</dbReference>
<dbReference type="SMART" id="SM00382">
    <property type="entry name" value="AAA"/>
    <property type="match status" value="1"/>
</dbReference>
<dbReference type="InterPro" id="IPR052381">
    <property type="entry name" value="AAA_domain_protein"/>
</dbReference>
<reference evidence="6 7" key="1">
    <citation type="submission" date="2019-05" db="EMBL/GenBank/DDBJ databases">
        <title>Verrucobacter flavum gen. nov., sp. nov. a new member of the family Verrucomicrobiaceae.</title>
        <authorList>
            <person name="Szuroczki S."/>
            <person name="Abbaszade G."/>
            <person name="Szabo A."/>
            <person name="Felfoldi T."/>
            <person name="Schumann P."/>
            <person name="Boka K."/>
            <person name="Keki Z."/>
            <person name="Toumi M."/>
            <person name="Toth E."/>
        </authorList>
    </citation>
    <scope>NUCLEOTIDE SEQUENCE [LARGE SCALE GENOMIC DNA]</scope>
    <source>
        <strain evidence="6 7">MG-N-17</strain>
    </source>
</reference>
<dbReference type="OrthoDB" id="9806903at2"/>
<dbReference type="Proteomes" id="UP000306196">
    <property type="component" value="Unassembled WGS sequence"/>
</dbReference>
<gene>
    <name evidence="6" type="ORF">FEM03_05900</name>
</gene>
<dbReference type="CDD" id="cd19507">
    <property type="entry name" value="RecA-like_Ycf46-like"/>
    <property type="match status" value="1"/>
</dbReference>
<keyword evidence="7" id="KW-1185">Reference proteome</keyword>
<dbReference type="RefSeq" id="WP_138085265.1">
    <property type="nucleotide sequence ID" value="NZ_VAUV01000004.1"/>
</dbReference>
<dbReference type="Gene3D" id="1.10.8.60">
    <property type="match status" value="1"/>
</dbReference>
<dbReference type="AlphaFoldDB" id="A0A5R8KHF3"/>
<evidence type="ECO:0000256" key="2">
    <source>
        <dbReference type="ARBA" id="ARBA00022840"/>
    </source>
</evidence>
<dbReference type="InterPro" id="IPR003959">
    <property type="entry name" value="ATPase_AAA_core"/>
</dbReference>
<feature type="domain" description="AAA+ ATPase" evidence="5">
    <location>
        <begin position="253"/>
        <end position="389"/>
    </location>
</feature>
<keyword evidence="2" id="KW-0067">ATP-binding</keyword>
<evidence type="ECO:0000256" key="1">
    <source>
        <dbReference type="ARBA" id="ARBA00022741"/>
    </source>
</evidence>
<comment type="caution">
    <text evidence="6">The sequence shown here is derived from an EMBL/GenBank/DDBJ whole genome shotgun (WGS) entry which is preliminary data.</text>
</comment>
<keyword evidence="1" id="KW-0547">Nucleotide-binding</keyword>
<comment type="similarity">
    <text evidence="3">Belongs to the AAA ATPase family. Highly divergent.</text>
</comment>
<evidence type="ECO:0000259" key="5">
    <source>
        <dbReference type="SMART" id="SM00382"/>
    </source>
</evidence>
<dbReference type="EMBL" id="VAUV01000004">
    <property type="protein sequence ID" value="TLD71670.1"/>
    <property type="molecule type" value="Genomic_DNA"/>
</dbReference>
<organism evidence="6 7">
    <name type="scientific">Phragmitibacter flavus</name>
    <dbReference type="NCBI Taxonomy" id="2576071"/>
    <lineage>
        <taxon>Bacteria</taxon>
        <taxon>Pseudomonadati</taxon>
        <taxon>Verrucomicrobiota</taxon>
        <taxon>Verrucomicrobiia</taxon>
        <taxon>Verrucomicrobiales</taxon>
        <taxon>Verrucomicrobiaceae</taxon>
        <taxon>Phragmitibacter</taxon>
    </lineage>
</organism>
<evidence type="ECO:0000313" key="7">
    <source>
        <dbReference type="Proteomes" id="UP000306196"/>
    </source>
</evidence>
<dbReference type="GO" id="GO:0016887">
    <property type="term" value="F:ATP hydrolysis activity"/>
    <property type="evidence" value="ECO:0007669"/>
    <property type="project" value="InterPro"/>
</dbReference>
<dbReference type="Pfam" id="PF00004">
    <property type="entry name" value="AAA"/>
    <property type="match status" value="1"/>
</dbReference>
<accession>A0A5R8KHF3</accession>
<dbReference type="InterPro" id="IPR027417">
    <property type="entry name" value="P-loop_NTPase"/>
</dbReference>
<dbReference type="GO" id="GO:0005524">
    <property type="term" value="F:ATP binding"/>
    <property type="evidence" value="ECO:0007669"/>
    <property type="project" value="UniProtKB-KW"/>
</dbReference>
<dbReference type="PANTHER" id="PTHR42960">
    <property type="entry name" value="YCF46 PROTEIN"/>
    <property type="match status" value="1"/>
</dbReference>
<proteinExistence type="inferred from homology"/>
<name>A0A5R8KHF3_9BACT</name>
<protein>
    <recommendedName>
        <fullName evidence="4">Uncharacterized AAA domain-containing protein ycf46</fullName>
    </recommendedName>
</protein>
<dbReference type="InterPro" id="IPR003593">
    <property type="entry name" value="AAA+_ATPase"/>
</dbReference>
<evidence type="ECO:0000313" key="6">
    <source>
        <dbReference type="EMBL" id="TLD71670.1"/>
    </source>
</evidence>
<dbReference type="Gene3D" id="3.40.50.300">
    <property type="entry name" value="P-loop containing nucleotide triphosphate hydrolases"/>
    <property type="match status" value="1"/>
</dbReference>
<dbReference type="PANTHER" id="PTHR42960:SF1">
    <property type="entry name" value="YCF46 PROTEIN"/>
    <property type="match status" value="1"/>
</dbReference>
<evidence type="ECO:0000256" key="4">
    <source>
        <dbReference type="ARBA" id="ARBA00040480"/>
    </source>
</evidence>
<evidence type="ECO:0000256" key="3">
    <source>
        <dbReference type="ARBA" id="ARBA00038088"/>
    </source>
</evidence>